<dbReference type="Proteomes" id="UP001058974">
    <property type="component" value="Chromosome 2"/>
</dbReference>
<dbReference type="InterPro" id="IPR035979">
    <property type="entry name" value="RBD_domain_sf"/>
</dbReference>
<sequence>MLRATAFPAPNNSVAVTSVNNTCRYLQTTRVIYPRSSFVSRFGLLQFRQLRVKCLRAVRGGAGFDPEAAKKRGSGSVNLVEIEEDFDDENDEDVSFEYDEEDDEEVADDDDDDDDVEEEIVASDEMREWFEKKPKGFGEGKEYDTSIEDKMLEELQQSKRAQAANLKRLKTNPINTASKNDAQKKIDEKAVPIGSQVRLVNLPKKRKIDRDLKSAFQGIPGIVNIVPAVIGNKKTRDPICKGFAFVDFKHEEDAVRFVELYTGQTITFGKIQKQIKCELVNARSSSSSLKLRKNLNTTLPLLPSFEEDSNEDFDMNDSARGTWEETDLDNADDQRESDGENEEFVTALNLDSDDRVEMANNSEISSLPSKQVVGKKKASVKVGQKNAPKQKPSTKENAKNVLDVPVSAKRLKIKEKAALSGVFSKYGSKTALASKDN</sequence>
<dbReference type="PROSITE" id="PS50102">
    <property type="entry name" value="RRM"/>
    <property type="match status" value="1"/>
</dbReference>
<dbReference type="GO" id="GO:0003723">
    <property type="term" value="F:RNA binding"/>
    <property type="evidence" value="ECO:0007669"/>
    <property type="project" value="UniProtKB-UniRule"/>
</dbReference>
<dbReference type="InterPro" id="IPR012677">
    <property type="entry name" value="Nucleotide-bd_a/b_plait_sf"/>
</dbReference>
<organism evidence="4 5">
    <name type="scientific">Pisum sativum</name>
    <name type="common">Garden pea</name>
    <name type="synonym">Lathyrus oleraceus</name>
    <dbReference type="NCBI Taxonomy" id="3888"/>
    <lineage>
        <taxon>Eukaryota</taxon>
        <taxon>Viridiplantae</taxon>
        <taxon>Streptophyta</taxon>
        <taxon>Embryophyta</taxon>
        <taxon>Tracheophyta</taxon>
        <taxon>Spermatophyta</taxon>
        <taxon>Magnoliopsida</taxon>
        <taxon>eudicotyledons</taxon>
        <taxon>Gunneridae</taxon>
        <taxon>Pentapetalae</taxon>
        <taxon>rosids</taxon>
        <taxon>fabids</taxon>
        <taxon>Fabales</taxon>
        <taxon>Fabaceae</taxon>
        <taxon>Papilionoideae</taxon>
        <taxon>50 kb inversion clade</taxon>
        <taxon>NPAAA clade</taxon>
        <taxon>Hologalegina</taxon>
        <taxon>IRL clade</taxon>
        <taxon>Fabeae</taxon>
        <taxon>Lathyrus</taxon>
    </lineage>
</organism>
<dbReference type="Gene3D" id="3.30.70.330">
    <property type="match status" value="1"/>
</dbReference>
<feature type="compositionally biased region" description="Acidic residues" evidence="2">
    <location>
        <begin position="305"/>
        <end position="315"/>
    </location>
</feature>
<proteinExistence type="predicted"/>
<reference evidence="4 5" key="1">
    <citation type="journal article" date="2022" name="Nat. Genet.">
        <title>Improved pea reference genome and pan-genome highlight genomic features and evolutionary characteristics.</title>
        <authorList>
            <person name="Yang T."/>
            <person name="Liu R."/>
            <person name="Luo Y."/>
            <person name="Hu S."/>
            <person name="Wang D."/>
            <person name="Wang C."/>
            <person name="Pandey M.K."/>
            <person name="Ge S."/>
            <person name="Xu Q."/>
            <person name="Li N."/>
            <person name="Li G."/>
            <person name="Huang Y."/>
            <person name="Saxena R.K."/>
            <person name="Ji Y."/>
            <person name="Li M."/>
            <person name="Yan X."/>
            <person name="He Y."/>
            <person name="Liu Y."/>
            <person name="Wang X."/>
            <person name="Xiang C."/>
            <person name="Varshney R.K."/>
            <person name="Ding H."/>
            <person name="Gao S."/>
            <person name="Zong X."/>
        </authorList>
    </citation>
    <scope>NUCLEOTIDE SEQUENCE [LARGE SCALE GENOMIC DNA]</scope>
    <source>
        <strain evidence="4 5">cv. Zhongwan 6</strain>
    </source>
</reference>
<feature type="region of interest" description="Disordered" evidence="2">
    <location>
        <begin position="368"/>
        <end position="397"/>
    </location>
</feature>
<evidence type="ECO:0000256" key="1">
    <source>
        <dbReference type="PROSITE-ProRule" id="PRU00176"/>
    </source>
</evidence>
<keyword evidence="1" id="KW-0694">RNA-binding</keyword>
<feature type="region of interest" description="Disordered" evidence="2">
    <location>
        <begin position="90"/>
        <end position="116"/>
    </location>
</feature>
<keyword evidence="5" id="KW-1185">Reference proteome</keyword>
<evidence type="ECO:0000313" key="4">
    <source>
        <dbReference type="EMBL" id="KAI5437139.1"/>
    </source>
</evidence>
<feature type="domain" description="RRM" evidence="3">
    <location>
        <begin position="195"/>
        <end position="282"/>
    </location>
</feature>
<protein>
    <recommendedName>
        <fullName evidence="3">RRM domain-containing protein</fullName>
    </recommendedName>
</protein>
<dbReference type="PANTHER" id="PTHR37200">
    <property type="entry name" value="RNA-BINDING (RRM/RBD/RNP MOTIFS) FAMILY PROTEIN"/>
    <property type="match status" value="1"/>
</dbReference>
<accession>A0A9D5BBW8</accession>
<feature type="region of interest" description="Disordered" evidence="2">
    <location>
        <begin position="302"/>
        <end position="342"/>
    </location>
</feature>
<evidence type="ECO:0000259" key="3">
    <source>
        <dbReference type="PROSITE" id="PS50102"/>
    </source>
</evidence>
<dbReference type="EMBL" id="JAMSHJ010000002">
    <property type="protein sequence ID" value="KAI5437139.1"/>
    <property type="molecule type" value="Genomic_DNA"/>
</dbReference>
<evidence type="ECO:0000313" key="5">
    <source>
        <dbReference type="Proteomes" id="UP001058974"/>
    </source>
</evidence>
<dbReference type="PANTHER" id="PTHR37200:SF1">
    <property type="entry name" value="RNA-BINDING (RRM_RBD_RNP MOTIFS) FAMILY PROTEIN"/>
    <property type="match status" value="1"/>
</dbReference>
<dbReference type="SUPFAM" id="SSF54928">
    <property type="entry name" value="RNA-binding domain, RBD"/>
    <property type="match status" value="1"/>
</dbReference>
<dbReference type="AlphaFoldDB" id="A0A9D5BBW8"/>
<comment type="caution">
    <text evidence="4">The sequence shown here is derived from an EMBL/GenBank/DDBJ whole genome shotgun (WGS) entry which is preliminary data.</text>
</comment>
<dbReference type="InterPro" id="IPR000504">
    <property type="entry name" value="RRM_dom"/>
</dbReference>
<evidence type="ECO:0000256" key="2">
    <source>
        <dbReference type="SAM" id="MobiDB-lite"/>
    </source>
</evidence>
<name>A0A9D5BBW8_PEA</name>
<dbReference type="CDD" id="cd00590">
    <property type="entry name" value="RRM_SF"/>
    <property type="match status" value="1"/>
</dbReference>
<gene>
    <name evidence="4" type="ORF">KIW84_023313</name>
</gene>
<dbReference type="Gramene" id="Psat02G0331300-T1">
    <property type="protein sequence ID" value="KAI5437139.1"/>
    <property type="gene ID" value="KIW84_023313"/>
</dbReference>